<keyword evidence="9" id="KW-1185">Reference proteome</keyword>
<dbReference type="Pfam" id="PF00355">
    <property type="entry name" value="Rieske"/>
    <property type="match status" value="1"/>
</dbReference>
<evidence type="ECO:0000256" key="5">
    <source>
        <dbReference type="ARBA" id="ARBA00023157"/>
    </source>
</evidence>
<keyword evidence="2" id="KW-0479">Metal-binding</keyword>
<gene>
    <name evidence="8" type="ORF">O3H35_05405</name>
    <name evidence="7" type="ORF">O3H54_00315</name>
</gene>
<protein>
    <submittedName>
        <fullName evidence="7">FAD-dependent oxidoreductase</fullName>
    </submittedName>
</protein>
<dbReference type="AlphaFoldDB" id="A0A9E4ZRA7"/>
<feature type="domain" description="Rieske" evidence="6">
    <location>
        <begin position="424"/>
        <end position="512"/>
    </location>
</feature>
<dbReference type="InterPro" id="IPR036922">
    <property type="entry name" value="Rieske_2Fe-2S_sf"/>
</dbReference>
<sequence>MKKSKDLKNMGELKSFWIIDTPYTNFNPLEKELSVDVAILGAGIVGITSALLLKEAGLSVALIEAERVIKDVTANTTAKVTAAHNIIYSNLESHFGKDGARIYAEANQKSIDKIESIIKERNIDCDFRRLPCYIYSENPDERDMLKKEAKAAADAGLQATYVESSPLPFEIAGAVQYENQAEFHPRKYLLNLIDSIPGDGSYIFENTRALNVKEGDINEVITDKGSIKAKNVIVATHFPIYDPRRLYSKMYPNMSYALGLYLNEPFPKGMYVSTQPTVTYRSSPSDKGDIVIVSGANHKVGHELDTAESYRKLEKHARDHFDVKSIDYHWSTQDNITLDNVPYIGKIESKSKGVYVATGFMKWGMTNGTVSALIISDLILGNENKWSSFFDPSRSMPKLESTKEFIETNVDVFKELIGGKVSRPSSMDLSMLKEGEGSILTVKGKKAAVSRDENGKIHILSPACVHLGCQVVWNTAEKTWDCPCHGSRYRYDGKVIHAPALGDLPEYEDLEK</sequence>
<dbReference type="RefSeq" id="WP_048081128.1">
    <property type="nucleotide sequence ID" value="NZ_JAPVER010000018.1"/>
</dbReference>
<dbReference type="InterPro" id="IPR017941">
    <property type="entry name" value="Rieske_2Fe-2S"/>
</dbReference>
<evidence type="ECO:0000256" key="1">
    <source>
        <dbReference type="ARBA" id="ARBA00022714"/>
    </source>
</evidence>
<dbReference type="GO" id="GO:0005737">
    <property type="term" value="C:cytoplasm"/>
    <property type="evidence" value="ECO:0007669"/>
    <property type="project" value="TreeGrafter"/>
</dbReference>
<dbReference type="SUPFAM" id="SSF50022">
    <property type="entry name" value="ISP domain"/>
    <property type="match status" value="1"/>
</dbReference>
<keyword evidence="4" id="KW-0411">Iron-sulfur</keyword>
<dbReference type="EMBL" id="JAPVES010000030">
    <property type="protein sequence ID" value="MCZ3372061.1"/>
    <property type="molecule type" value="Genomic_DNA"/>
</dbReference>
<dbReference type="Proteomes" id="UP001074446">
    <property type="component" value="Unassembled WGS sequence"/>
</dbReference>
<proteinExistence type="predicted"/>
<dbReference type="Pfam" id="PF01266">
    <property type="entry name" value="DAO"/>
    <property type="match status" value="1"/>
</dbReference>
<organism evidence="7 9">
    <name type="scientific">Methanobacterium veterum</name>
    <dbReference type="NCBI Taxonomy" id="408577"/>
    <lineage>
        <taxon>Archaea</taxon>
        <taxon>Methanobacteriati</taxon>
        <taxon>Methanobacteriota</taxon>
        <taxon>Methanomada group</taxon>
        <taxon>Methanobacteria</taxon>
        <taxon>Methanobacteriales</taxon>
        <taxon>Methanobacteriaceae</taxon>
        <taxon>Methanobacterium</taxon>
    </lineage>
</organism>
<evidence type="ECO:0000313" key="9">
    <source>
        <dbReference type="Proteomes" id="UP001068021"/>
    </source>
</evidence>
<evidence type="ECO:0000313" key="7">
    <source>
        <dbReference type="EMBL" id="MCZ3364312.1"/>
    </source>
</evidence>
<dbReference type="Proteomes" id="UP001068021">
    <property type="component" value="Unassembled WGS sequence"/>
</dbReference>
<dbReference type="PANTHER" id="PTHR13847:SF274">
    <property type="entry name" value="RIESKE 2FE-2S IRON-SULFUR PROTEIN YHFW-RELATED"/>
    <property type="match status" value="1"/>
</dbReference>
<dbReference type="InterPro" id="IPR006076">
    <property type="entry name" value="FAD-dep_OxRdtase"/>
</dbReference>
<dbReference type="InterPro" id="IPR036188">
    <property type="entry name" value="FAD/NAD-bd_sf"/>
</dbReference>
<dbReference type="FunFam" id="2.102.10.10:FF:000014">
    <property type="entry name" value="Oxidoreductase, FAD dependent"/>
    <property type="match status" value="1"/>
</dbReference>
<dbReference type="PRINTS" id="PR00162">
    <property type="entry name" value="RIESKE"/>
</dbReference>
<evidence type="ECO:0000259" key="6">
    <source>
        <dbReference type="PROSITE" id="PS51296"/>
    </source>
</evidence>
<evidence type="ECO:0000256" key="2">
    <source>
        <dbReference type="ARBA" id="ARBA00022723"/>
    </source>
</evidence>
<dbReference type="Gene3D" id="2.102.10.10">
    <property type="entry name" value="Rieske [2Fe-2S] iron-sulphur domain"/>
    <property type="match status" value="1"/>
</dbReference>
<accession>A0A9E4ZRA7</accession>
<dbReference type="Gene3D" id="3.30.9.10">
    <property type="entry name" value="D-Amino Acid Oxidase, subunit A, domain 2"/>
    <property type="match status" value="1"/>
</dbReference>
<dbReference type="GO" id="GO:0051537">
    <property type="term" value="F:2 iron, 2 sulfur cluster binding"/>
    <property type="evidence" value="ECO:0007669"/>
    <property type="project" value="UniProtKB-KW"/>
</dbReference>
<dbReference type="EMBL" id="JAPVER010000018">
    <property type="protein sequence ID" value="MCZ3364312.1"/>
    <property type="molecule type" value="Genomic_DNA"/>
</dbReference>
<dbReference type="PANTHER" id="PTHR13847">
    <property type="entry name" value="SARCOSINE DEHYDROGENASE-RELATED"/>
    <property type="match status" value="1"/>
</dbReference>
<dbReference type="InterPro" id="IPR005805">
    <property type="entry name" value="Rieske_Fe-S_prot_C"/>
</dbReference>
<name>A0A9E4ZRA7_9EURY</name>
<evidence type="ECO:0000256" key="3">
    <source>
        <dbReference type="ARBA" id="ARBA00023004"/>
    </source>
</evidence>
<comment type="caution">
    <text evidence="7">The sequence shown here is derived from an EMBL/GenBank/DDBJ whole genome shotgun (WGS) entry which is preliminary data.</text>
</comment>
<dbReference type="GO" id="GO:0016020">
    <property type="term" value="C:membrane"/>
    <property type="evidence" value="ECO:0007669"/>
    <property type="project" value="InterPro"/>
</dbReference>
<evidence type="ECO:0000256" key="4">
    <source>
        <dbReference type="ARBA" id="ARBA00023014"/>
    </source>
</evidence>
<reference evidence="7" key="1">
    <citation type="submission" date="2022-12" db="EMBL/GenBank/DDBJ databases">
        <title>Reclassification of two methanogenic archaea species isolated from the Kolyma lowland permafrost.</title>
        <authorList>
            <person name="Trubitsyn V.E."/>
            <person name="Rivkina E.M."/>
            <person name="Shcherbakova V.A."/>
        </authorList>
    </citation>
    <scope>NUCLEOTIDE SEQUENCE</scope>
    <source>
        <strain evidence="7">M2</strain>
        <strain evidence="8">MK4</strain>
    </source>
</reference>
<keyword evidence="3" id="KW-0408">Iron</keyword>
<keyword evidence="1" id="KW-0001">2Fe-2S</keyword>
<dbReference type="SUPFAM" id="SSF51905">
    <property type="entry name" value="FAD/NAD(P)-binding domain"/>
    <property type="match status" value="1"/>
</dbReference>
<dbReference type="GO" id="GO:0046872">
    <property type="term" value="F:metal ion binding"/>
    <property type="evidence" value="ECO:0007669"/>
    <property type="project" value="UniProtKB-KW"/>
</dbReference>
<dbReference type="PROSITE" id="PS51296">
    <property type="entry name" value="RIESKE"/>
    <property type="match status" value="1"/>
</dbReference>
<keyword evidence="5" id="KW-1015">Disulfide bond</keyword>
<dbReference type="Gene3D" id="3.50.50.60">
    <property type="entry name" value="FAD/NAD(P)-binding domain"/>
    <property type="match status" value="1"/>
</dbReference>
<evidence type="ECO:0000313" key="8">
    <source>
        <dbReference type="EMBL" id="MCZ3372061.1"/>
    </source>
</evidence>